<dbReference type="EMBL" id="VUNH01000001">
    <property type="protein sequence ID" value="MST54642.1"/>
    <property type="molecule type" value="Genomic_DNA"/>
</dbReference>
<organism evidence="5 6">
    <name type="scientific">Pyramidobacter porci</name>
    <dbReference type="NCBI Taxonomy" id="2605789"/>
    <lineage>
        <taxon>Bacteria</taxon>
        <taxon>Thermotogati</taxon>
        <taxon>Synergistota</taxon>
        <taxon>Synergistia</taxon>
        <taxon>Synergistales</taxon>
        <taxon>Dethiosulfovibrionaceae</taxon>
        <taxon>Pyramidobacter</taxon>
    </lineage>
</organism>
<dbReference type="InterPro" id="IPR046843">
    <property type="entry name" value="LonB_AAA-LID"/>
</dbReference>
<evidence type="ECO:0000259" key="4">
    <source>
        <dbReference type="PROSITE" id="PS51786"/>
    </source>
</evidence>
<dbReference type="GO" id="GO:0030163">
    <property type="term" value="P:protein catabolic process"/>
    <property type="evidence" value="ECO:0007669"/>
    <property type="project" value="InterPro"/>
</dbReference>
<name>A0A6L5YAT0_9BACT</name>
<comment type="similarity">
    <text evidence="2">Belongs to the peptidase S16 family.</text>
</comment>
<dbReference type="AlphaFoldDB" id="A0A6L5YAT0"/>
<dbReference type="InterPro" id="IPR027417">
    <property type="entry name" value="P-loop_NTPase"/>
</dbReference>
<dbReference type="Pfam" id="PF05362">
    <property type="entry name" value="Lon_C"/>
    <property type="match status" value="1"/>
</dbReference>
<dbReference type="Pfam" id="PF20436">
    <property type="entry name" value="LonB_AAA-LID"/>
    <property type="match status" value="1"/>
</dbReference>
<dbReference type="Gene3D" id="1.10.8.60">
    <property type="match status" value="1"/>
</dbReference>
<dbReference type="Proteomes" id="UP000473699">
    <property type="component" value="Unassembled WGS sequence"/>
</dbReference>
<dbReference type="Pfam" id="PF13654">
    <property type="entry name" value="AAA_32"/>
    <property type="match status" value="1"/>
</dbReference>
<dbReference type="PROSITE" id="PS51786">
    <property type="entry name" value="LON_PROTEOLYTIC"/>
    <property type="match status" value="1"/>
</dbReference>
<dbReference type="InterPro" id="IPR041699">
    <property type="entry name" value="AAA_32"/>
</dbReference>
<evidence type="ECO:0000256" key="2">
    <source>
        <dbReference type="PROSITE-ProRule" id="PRU01122"/>
    </source>
</evidence>
<keyword evidence="2" id="KW-0720">Serine protease</keyword>
<evidence type="ECO:0000256" key="3">
    <source>
        <dbReference type="SAM" id="MobiDB-lite"/>
    </source>
</evidence>
<evidence type="ECO:0000313" key="5">
    <source>
        <dbReference type="EMBL" id="MST54642.1"/>
    </source>
</evidence>
<dbReference type="EC" id="3.4.21.53" evidence="2"/>
<dbReference type="GO" id="GO:0006508">
    <property type="term" value="P:proteolysis"/>
    <property type="evidence" value="ECO:0007669"/>
    <property type="project" value="UniProtKB-KW"/>
</dbReference>
<dbReference type="GO" id="GO:0004252">
    <property type="term" value="F:serine-type endopeptidase activity"/>
    <property type="evidence" value="ECO:0007669"/>
    <property type="project" value="UniProtKB-UniRule"/>
</dbReference>
<keyword evidence="1 2" id="KW-0645">Protease</keyword>
<keyword evidence="2" id="KW-0378">Hydrolase</keyword>
<comment type="caution">
    <text evidence="5">The sequence shown here is derived from an EMBL/GenBank/DDBJ whole genome shotgun (WGS) entry which is preliminary data.</text>
</comment>
<dbReference type="GO" id="GO:0005524">
    <property type="term" value="F:ATP binding"/>
    <property type="evidence" value="ECO:0007669"/>
    <property type="project" value="InterPro"/>
</dbReference>
<evidence type="ECO:0000313" key="6">
    <source>
        <dbReference type="Proteomes" id="UP000473699"/>
    </source>
</evidence>
<keyword evidence="6" id="KW-1185">Reference proteome</keyword>
<evidence type="ECO:0000256" key="1">
    <source>
        <dbReference type="ARBA" id="ARBA00022670"/>
    </source>
</evidence>
<dbReference type="PRINTS" id="PR00830">
    <property type="entry name" value="ENDOLAPTASE"/>
</dbReference>
<dbReference type="InterPro" id="IPR046844">
    <property type="entry name" value="Lon-like_helical"/>
</dbReference>
<reference evidence="5 6" key="1">
    <citation type="submission" date="2019-08" db="EMBL/GenBank/DDBJ databases">
        <title>In-depth cultivation of the pig gut microbiome towards novel bacterial diversity and tailored functional studies.</title>
        <authorList>
            <person name="Wylensek D."/>
            <person name="Hitch T.C.A."/>
            <person name="Clavel T."/>
        </authorList>
    </citation>
    <scope>NUCLEOTIDE SEQUENCE [LARGE SCALE GENOMIC DNA]</scope>
    <source>
        <strain evidence="5 6">SM-530-WT-4B</strain>
    </source>
</reference>
<protein>
    <recommendedName>
        <fullName evidence="2">endopeptidase La</fullName>
        <ecNumber evidence="2">3.4.21.53</ecNumber>
    </recommendedName>
</protein>
<dbReference type="InterPro" id="IPR027065">
    <property type="entry name" value="Lon_Prtase"/>
</dbReference>
<feature type="region of interest" description="Disordered" evidence="3">
    <location>
        <begin position="793"/>
        <end position="813"/>
    </location>
</feature>
<dbReference type="SUPFAM" id="SSF54211">
    <property type="entry name" value="Ribosomal protein S5 domain 2-like"/>
    <property type="match status" value="1"/>
</dbReference>
<feature type="active site" evidence="2">
    <location>
        <position position="656"/>
    </location>
</feature>
<proteinExistence type="inferred from homology"/>
<accession>A0A6L5YAT0</accession>
<feature type="domain" description="Lon proteolytic" evidence="4">
    <location>
        <begin position="566"/>
        <end position="761"/>
    </location>
</feature>
<dbReference type="InterPro" id="IPR014721">
    <property type="entry name" value="Ribsml_uS5_D2-typ_fold_subgr"/>
</dbReference>
<dbReference type="Pfam" id="PF20437">
    <property type="entry name" value="LonC_helical"/>
    <property type="match status" value="1"/>
</dbReference>
<dbReference type="PANTHER" id="PTHR10046">
    <property type="entry name" value="ATP DEPENDENT LON PROTEASE FAMILY MEMBER"/>
    <property type="match status" value="1"/>
</dbReference>
<dbReference type="GO" id="GO:0004176">
    <property type="term" value="F:ATP-dependent peptidase activity"/>
    <property type="evidence" value="ECO:0007669"/>
    <property type="project" value="UniProtKB-UniRule"/>
</dbReference>
<dbReference type="InterPro" id="IPR020568">
    <property type="entry name" value="Ribosomal_Su5_D2-typ_SF"/>
</dbReference>
<comment type="catalytic activity">
    <reaction evidence="2">
        <text>Hydrolysis of proteins in presence of ATP.</text>
        <dbReference type="EC" id="3.4.21.53"/>
    </reaction>
</comment>
<sequence>MKIRARKLTAAQARRKTDPKVLRCSSSAELEGLTRFIGQERAVKSIDFGLAVKSTGYNVFIVGPQGSGRTSYALKSVREKAARMPAPHDWIYVNNFDEPAAPLAIDLPAGQAKKAEEDFTKLIEELKSVISGAFEKSSYEDAKAQEISSFQDQISKMMNHVREEAEKDGFLVKRTPQGFVNIPLKTVKNGKGKKEFKELQTDEFEALPRKEQKRLKSVSDALTSKTLEVLRQIREKERALKAKLSDMEAEICRTAISPYLDEIREKYGQTEKFAQWIDSLERQIVANYALFIAAARDESGEVDFTPYKINVFVGNDPKGGAPAVWETNPTFYNIAGKMEYESRQGYYYTDFTRIVSGALHRANGGYLVLDAEELLRNFMSYDLLKRVLRSGLLTVENLSDQYSVMPITTPRPEAIPIKTKVILVGSYCIYYLLREYDPDFPKFFKTVAEFDYEMPRTPENEWDMARFVKTTAEQDGCLPFNKKALAELIEWASRLADDQNKLSTQFNRLKEYVVESSAWALSEGAKAVDRKHVLRAIQEKRYRSSQTEEKIRAAFAEDIIRIDTDGAVVGQINGLAVVSFAEVSFGHPSRITANTFMGQEGVINIEREILMAGPIHNKGLLTLSSYLGRVYAQDMPLTLSARLSFEQNYGGIDGDSASSTELYCLLSSLADVPIAQNIAVTGSVDQFGNIQPIGGVNEKIEGFFSYCLARGLTGSQGVLIPWQNERHLMLNHDVVEAVRRKQFHIWSVKTIDEGIELLTGCPAGKRRADGTYPEDSVHGRAMAKLKRWIEKSAALSRGQKGNAPAAASRERKQ</sequence>
<dbReference type="RefSeq" id="WP_154527771.1">
    <property type="nucleotide sequence ID" value="NZ_VUNH01000001.1"/>
</dbReference>
<dbReference type="Gene3D" id="3.30.230.10">
    <property type="match status" value="1"/>
</dbReference>
<feature type="active site" evidence="2">
    <location>
        <position position="699"/>
    </location>
</feature>
<gene>
    <name evidence="5" type="ORF">FYJ74_01050</name>
</gene>
<dbReference type="InterPro" id="IPR008269">
    <property type="entry name" value="Lon_proteolytic"/>
</dbReference>
<dbReference type="Gene3D" id="3.40.50.300">
    <property type="entry name" value="P-loop containing nucleotide triphosphate hydrolases"/>
    <property type="match status" value="1"/>
</dbReference>